<feature type="compositionally biased region" description="Gly residues" evidence="4">
    <location>
        <begin position="94"/>
        <end position="109"/>
    </location>
</feature>
<evidence type="ECO:0000256" key="3">
    <source>
        <dbReference type="SAM" id="Coils"/>
    </source>
</evidence>
<comment type="subunit">
    <text evidence="2">Homodimer.</text>
</comment>
<organism evidence="5 6">
    <name type="scientific">Kribbella sindirgiensis</name>
    <dbReference type="NCBI Taxonomy" id="1124744"/>
    <lineage>
        <taxon>Bacteria</taxon>
        <taxon>Bacillati</taxon>
        <taxon>Actinomycetota</taxon>
        <taxon>Actinomycetes</taxon>
        <taxon>Propionibacteriales</taxon>
        <taxon>Kribbellaceae</taxon>
        <taxon>Kribbella</taxon>
    </lineage>
</organism>
<keyword evidence="2" id="KW-0963">Cytoplasm</keyword>
<comment type="subcellular location">
    <subcellularLocation>
        <location evidence="2">Cytoplasm</location>
        <location evidence="2">Nucleoid</location>
    </subcellularLocation>
</comment>
<reference evidence="5 6" key="1">
    <citation type="submission" date="2019-02" db="EMBL/GenBank/DDBJ databases">
        <title>Kribbella capetownensis sp. nov. and Kribbella speibonae sp. nov., isolated from soil.</title>
        <authorList>
            <person name="Curtis S.M."/>
            <person name="Norton I."/>
            <person name="Everest G.J."/>
            <person name="Meyers P.R."/>
        </authorList>
    </citation>
    <scope>NUCLEOTIDE SEQUENCE [LARGE SCALE GENOMIC DNA]</scope>
    <source>
        <strain evidence="5 6">DSM 27082</strain>
    </source>
</reference>
<evidence type="ECO:0000256" key="2">
    <source>
        <dbReference type="HAMAP-Rule" id="MF_00274"/>
    </source>
</evidence>
<dbReference type="GO" id="GO:0043590">
    <property type="term" value="C:bacterial nucleoid"/>
    <property type="evidence" value="ECO:0007669"/>
    <property type="project" value="UniProtKB-UniRule"/>
</dbReference>
<proteinExistence type="inferred from homology"/>
<dbReference type="Gene3D" id="3.30.1310.10">
    <property type="entry name" value="Nucleoid-associated protein YbaB-like domain"/>
    <property type="match status" value="1"/>
</dbReference>
<dbReference type="HAMAP" id="MF_00274">
    <property type="entry name" value="DNA_YbaB_EbfC"/>
    <property type="match status" value="1"/>
</dbReference>
<accession>A0A4R0IDE5</accession>
<dbReference type="EMBL" id="SJKA01000009">
    <property type="protein sequence ID" value="TCC29950.1"/>
    <property type="molecule type" value="Genomic_DNA"/>
</dbReference>
<evidence type="ECO:0000256" key="1">
    <source>
        <dbReference type="ARBA" id="ARBA00023125"/>
    </source>
</evidence>
<dbReference type="InterPro" id="IPR036894">
    <property type="entry name" value="YbaB-like_sf"/>
</dbReference>
<comment type="similarity">
    <text evidence="2">Belongs to the YbaB/EbfC family.</text>
</comment>
<feature type="compositionally biased region" description="Basic and acidic residues" evidence="4">
    <location>
        <begin position="141"/>
        <end position="151"/>
    </location>
</feature>
<dbReference type="GO" id="GO:0003677">
    <property type="term" value="F:DNA binding"/>
    <property type="evidence" value="ECO:0007669"/>
    <property type="project" value="UniProtKB-UniRule"/>
</dbReference>
<feature type="coiled-coil region" evidence="3">
    <location>
        <begin position="1"/>
        <end position="28"/>
    </location>
</feature>
<dbReference type="AlphaFoldDB" id="A0A4R0IDE5"/>
<feature type="region of interest" description="Disordered" evidence="4">
    <location>
        <begin position="94"/>
        <end position="173"/>
    </location>
</feature>
<protein>
    <recommendedName>
        <fullName evidence="2">Nucleoid-associated protein E0H50_25150</fullName>
    </recommendedName>
</protein>
<dbReference type="InterPro" id="IPR004401">
    <property type="entry name" value="YbaB/EbfC"/>
</dbReference>
<keyword evidence="3" id="KW-0175">Coiled coil</keyword>
<feature type="compositionally biased region" description="Low complexity" evidence="4">
    <location>
        <begin position="110"/>
        <end position="119"/>
    </location>
</feature>
<evidence type="ECO:0000256" key="4">
    <source>
        <dbReference type="SAM" id="MobiDB-lite"/>
    </source>
</evidence>
<dbReference type="GO" id="GO:0005829">
    <property type="term" value="C:cytosol"/>
    <property type="evidence" value="ECO:0007669"/>
    <property type="project" value="TreeGrafter"/>
</dbReference>
<sequence length="173" mass="16848">MSNLLAQAQAMQNQLMEAQADLEGQEIEGSAGGGLVTALVSGTGELLSLNIKKEAVDPDDTETLADLIVAAVRDASENAKQAAAAAMGPLAGGLGGAFGGDGGFPGFGGDAPTAPAGFGLPSTPPAVAPAEPDSDADEDQRDGGDSRDSSDNRGGVGFVNPGTSAGEPGQNPG</sequence>
<comment type="caution">
    <text evidence="5">The sequence shown here is derived from an EMBL/GenBank/DDBJ whole genome shotgun (WGS) entry which is preliminary data.</text>
</comment>
<comment type="function">
    <text evidence="2">Binds to DNA and alters its conformation. May be involved in regulation of gene expression, nucleoid organization and DNA protection.</text>
</comment>
<keyword evidence="1 2" id="KW-0238">DNA-binding</keyword>
<dbReference type="SUPFAM" id="SSF82607">
    <property type="entry name" value="YbaB-like"/>
    <property type="match status" value="1"/>
</dbReference>
<dbReference type="OrthoDB" id="9809370at2"/>
<dbReference type="Proteomes" id="UP000292695">
    <property type="component" value="Unassembled WGS sequence"/>
</dbReference>
<evidence type="ECO:0000313" key="5">
    <source>
        <dbReference type="EMBL" id="TCC29950.1"/>
    </source>
</evidence>
<dbReference type="PANTHER" id="PTHR33449:SF1">
    <property type="entry name" value="NUCLEOID-ASSOCIATED PROTEIN YBAB"/>
    <property type="match status" value="1"/>
</dbReference>
<dbReference type="PANTHER" id="PTHR33449">
    <property type="entry name" value="NUCLEOID-ASSOCIATED PROTEIN YBAB"/>
    <property type="match status" value="1"/>
</dbReference>
<dbReference type="Pfam" id="PF02575">
    <property type="entry name" value="YbaB_DNA_bd"/>
    <property type="match status" value="1"/>
</dbReference>
<dbReference type="NCBIfam" id="TIGR00103">
    <property type="entry name" value="DNA_YbaB_EbfC"/>
    <property type="match status" value="1"/>
</dbReference>
<evidence type="ECO:0000313" key="6">
    <source>
        <dbReference type="Proteomes" id="UP000292695"/>
    </source>
</evidence>
<keyword evidence="6" id="KW-1185">Reference proteome</keyword>
<gene>
    <name evidence="5" type="ORF">E0H50_25150</name>
</gene>
<name>A0A4R0IDE5_9ACTN</name>